<evidence type="ECO:0000313" key="5">
    <source>
        <dbReference type="Proteomes" id="UP001520654"/>
    </source>
</evidence>
<gene>
    <name evidence="4" type="ORF">K7B10_39335</name>
</gene>
<organism evidence="4 5">
    <name type="scientific">Streptomyces flavotricini</name>
    <dbReference type="NCBI Taxonomy" id="66888"/>
    <lineage>
        <taxon>Bacteria</taxon>
        <taxon>Bacillati</taxon>
        <taxon>Actinomycetota</taxon>
        <taxon>Actinomycetes</taxon>
        <taxon>Kitasatosporales</taxon>
        <taxon>Streptomycetaceae</taxon>
        <taxon>Streptomyces</taxon>
    </lineage>
</organism>
<dbReference type="PROSITE" id="PS00012">
    <property type="entry name" value="PHOSPHOPANTETHEINE"/>
    <property type="match status" value="1"/>
</dbReference>
<dbReference type="SUPFAM" id="SSF47336">
    <property type="entry name" value="ACP-like"/>
    <property type="match status" value="1"/>
</dbReference>
<evidence type="ECO:0000313" key="4">
    <source>
        <dbReference type="EMBL" id="MCC0100707.1"/>
    </source>
</evidence>
<name>A0ABS8EHT4_9ACTN</name>
<keyword evidence="5" id="KW-1185">Reference proteome</keyword>
<reference evidence="4 5" key="1">
    <citation type="submission" date="2021-08" db="EMBL/GenBank/DDBJ databases">
        <title>Genomic Architecture of Streptomyces flavotricini NGL1 and Streptomyces erythrochromogenes HMS4 With Differential Plant Beneficial attributes and laccase production capabilities.</title>
        <authorList>
            <person name="Salwan R."/>
            <person name="Kaur R."/>
            <person name="Sharma V."/>
        </authorList>
    </citation>
    <scope>NUCLEOTIDE SEQUENCE [LARGE SCALE GENOMIC DNA]</scope>
    <source>
        <strain evidence="4 5">NGL1</strain>
    </source>
</reference>
<feature type="domain" description="Carrier" evidence="3">
    <location>
        <begin position="1"/>
        <end position="73"/>
    </location>
</feature>
<dbReference type="InterPro" id="IPR036736">
    <property type="entry name" value="ACP-like_sf"/>
</dbReference>
<dbReference type="RefSeq" id="WP_229344597.1">
    <property type="nucleotide sequence ID" value="NZ_JAINUL010000001.1"/>
</dbReference>
<protein>
    <submittedName>
        <fullName evidence="4">Acyl carrier protein</fullName>
    </submittedName>
</protein>
<proteinExistence type="predicted"/>
<dbReference type="Gene3D" id="1.10.1200.10">
    <property type="entry name" value="ACP-like"/>
    <property type="match status" value="1"/>
</dbReference>
<dbReference type="Proteomes" id="UP001520654">
    <property type="component" value="Unassembled WGS sequence"/>
</dbReference>
<evidence type="ECO:0000256" key="2">
    <source>
        <dbReference type="ARBA" id="ARBA00022553"/>
    </source>
</evidence>
<evidence type="ECO:0000259" key="3">
    <source>
        <dbReference type="PROSITE" id="PS50075"/>
    </source>
</evidence>
<dbReference type="Pfam" id="PF00550">
    <property type="entry name" value="PP-binding"/>
    <property type="match status" value="1"/>
</dbReference>
<dbReference type="InterPro" id="IPR009081">
    <property type="entry name" value="PP-bd_ACP"/>
</dbReference>
<dbReference type="InterPro" id="IPR006162">
    <property type="entry name" value="Ppantetheine_attach_site"/>
</dbReference>
<keyword evidence="1" id="KW-0596">Phosphopantetheine</keyword>
<sequence>MTGDLACILTDDLKLPADQLTDDASLDHAGFDSLAVVELSVLLTDRYGIDITDSDIKNAATLGQLDLLITSKRTGR</sequence>
<comment type="caution">
    <text evidence="4">The sequence shown here is derived from an EMBL/GenBank/DDBJ whole genome shotgun (WGS) entry which is preliminary data.</text>
</comment>
<dbReference type="PROSITE" id="PS50075">
    <property type="entry name" value="CARRIER"/>
    <property type="match status" value="1"/>
</dbReference>
<accession>A0ABS8EHT4</accession>
<dbReference type="EMBL" id="JAINUL010000001">
    <property type="protein sequence ID" value="MCC0100707.1"/>
    <property type="molecule type" value="Genomic_DNA"/>
</dbReference>
<keyword evidence="2" id="KW-0597">Phosphoprotein</keyword>
<evidence type="ECO:0000256" key="1">
    <source>
        <dbReference type="ARBA" id="ARBA00022450"/>
    </source>
</evidence>